<dbReference type="PANTHER" id="PTHR23321:SF26">
    <property type="entry name" value="SMALL RIBOSOMAL SUBUNIT PROTEIN US15M"/>
    <property type="match status" value="1"/>
</dbReference>
<dbReference type="GO" id="GO:0005840">
    <property type="term" value="C:ribosome"/>
    <property type="evidence" value="ECO:0007669"/>
    <property type="project" value="UniProtKB-KW"/>
</dbReference>
<dbReference type="GO" id="GO:0003735">
    <property type="term" value="F:structural constituent of ribosome"/>
    <property type="evidence" value="ECO:0007669"/>
    <property type="project" value="InterPro"/>
</dbReference>
<dbReference type="CDD" id="cd00353">
    <property type="entry name" value="Ribosomal_S15p_S13e"/>
    <property type="match status" value="1"/>
</dbReference>
<dbReference type="Pfam" id="PF00312">
    <property type="entry name" value="Ribosomal_S15"/>
    <property type="match status" value="1"/>
</dbReference>
<dbReference type="InterPro" id="IPR009068">
    <property type="entry name" value="uS15_NS1_RNA-bd_sf"/>
</dbReference>
<dbReference type="SMART" id="SM01387">
    <property type="entry name" value="Ribosomal_S15"/>
    <property type="match status" value="1"/>
</dbReference>
<evidence type="ECO:0000256" key="1">
    <source>
        <dbReference type="ARBA" id="ARBA00008434"/>
    </source>
</evidence>
<gene>
    <name evidence="4" type="ORF">LTR97_010592</name>
</gene>
<comment type="similarity">
    <text evidence="1">Belongs to the universal ribosomal protein uS15 family.</text>
</comment>
<accession>A0AAN7W033</accession>
<dbReference type="InterPro" id="IPR005290">
    <property type="entry name" value="Ribosomal_uS15_bac-type"/>
</dbReference>
<dbReference type="SUPFAM" id="SSF47060">
    <property type="entry name" value="S15/NS1 RNA-binding domain"/>
    <property type="match status" value="1"/>
</dbReference>
<reference evidence="4" key="1">
    <citation type="submission" date="2023-08" db="EMBL/GenBank/DDBJ databases">
        <title>Black Yeasts Isolated from many extreme environments.</title>
        <authorList>
            <person name="Coleine C."/>
            <person name="Stajich J.E."/>
            <person name="Selbmann L."/>
        </authorList>
    </citation>
    <scope>NUCLEOTIDE SEQUENCE</scope>
    <source>
        <strain evidence="4">CCFEE 5810</strain>
    </source>
</reference>
<dbReference type="Proteomes" id="UP001310594">
    <property type="component" value="Unassembled WGS sequence"/>
</dbReference>
<dbReference type="InterPro" id="IPR000589">
    <property type="entry name" value="Ribosomal_uS15"/>
</dbReference>
<sequence length="325" mass="36209">MPPRIPLAQCLRATQTAPSIAARQFATTPAPAATSTITQRRRKHDPYAIAQAKARKAANLSRQQVLKKERTASLGDPVKGTETAFLRSFDTATPLKDNEHSLKTHLRVANGTPLEQDGEGGKRNFFLSADELRDTVEHSKQLSTPPADILDQDEYALSSTPEDRRQRLTEQQATAEEALRRIASLSLGNSEDRLKVNTQRCISTFGRHHTDNVLTRVTDPTTTIAVADAAKEEADEHVLPRIGKDTGSSEVQIAILTAKIRAVTAFLETRGTTDKMNKRNLRLLVHRRQKLLQYLRRKDRGGSRWQFCTEMLGLGEGTWRGEISL</sequence>
<dbReference type="EMBL" id="JAVRQU010000018">
    <property type="protein sequence ID" value="KAK5693116.1"/>
    <property type="molecule type" value="Genomic_DNA"/>
</dbReference>
<evidence type="ECO:0000313" key="4">
    <source>
        <dbReference type="EMBL" id="KAK5693116.1"/>
    </source>
</evidence>
<dbReference type="GO" id="GO:0006412">
    <property type="term" value="P:translation"/>
    <property type="evidence" value="ECO:0007669"/>
    <property type="project" value="InterPro"/>
</dbReference>
<dbReference type="GO" id="GO:1990904">
    <property type="term" value="C:ribonucleoprotein complex"/>
    <property type="evidence" value="ECO:0007669"/>
    <property type="project" value="UniProtKB-KW"/>
</dbReference>
<evidence type="ECO:0000256" key="3">
    <source>
        <dbReference type="ARBA" id="ARBA00023274"/>
    </source>
</evidence>
<protein>
    <recommendedName>
        <fullName evidence="6">Ribosomal protein S15</fullName>
    </recommendedName>
</protein>
<dbReference type="Gene3D" id="1.10.287.10">
    <property type="entry name" value="S15/NS1, RNA-binding"/>
    <property type="match status" value="1"/>
</dbReference>
<keyword evidence="2" id="KW-0689">Ribosomal protein</keyword>
<evidence type="ECO:0000313" key="5">
    <source>
        <dbReference type="Proteomes" id="UP001310594"/>
    </source>
</evidence>
<evidence type="ECO:0000256" key="2">
    <source>
        <dbReference type="ARBA" id="ARBA00022980"/>
    </source>
</evidence>
<comment type="caution">
    <text evidence="4">The sequence shown here is derived from an EMBL/GenBank/DDBJ whole genome shotgun (WGS) entry which is preliminary data.</text>
</comment>
<dbReference type="GO" id="GO:0005737">
    <property type="term" value="C:cytoplasm"/>
    <property type="evidence" value="ECO:0007669"/>
    <property type="project" value="UniProtKB-ARBA"/>
</dbReference>
<evidence type="ECO:0008006" key="6">
    <source>
        <dbReference type="Google" id="ProtNLM"/>
    </source>
</evidence>
<organism evidence="4 5">
    <name type="scientific">Elasticomyces elasticus</name>
    <dbReference type="NCBI Taxonomy" id="574655"/>
    <lineage>
        <taxon>Eukaryota</taxon>
        <taxon>Fungi</taxon>
        <taxon>Dikarya</taxon>
        <taxon>Ascomycota</taxon>
        <taxon>Pezizomycotina</taxon>
        <taxon>Dothideomycetes</taxon>
        <taxon>Dothideomycetidae</taxon>
        <taxon>Mycosphaerellales</taxon>
        <taxon>Teratosphaeriaceae</taxon>
        <taxon>Elasticomyces</taxon>
    </lineage>
</organism>
<dbReference type="PANTHER" id="PTHR23321">
    <property type="entry name" value="RIBOSOMAL PROTEIN S15, BACTERIAL AND ORGANELLAR"/>
    <property type="match status" value="1"/>
</dbReference>
<dbReference type="AlphaFoldDB" id="A0AAN7W033"/>
<name>A0AAN7W033_9PEZI</name>
<keyword evidence="3" id="KW-0687">Ribonucleoprotein</keyword>
<proteinExistence type="inferred from homology"/>